<dbReference type="AlphaFoldDB" id="A0A1E2SJI0"/>
<organism evidence="1 2">
    <name type="scientific">Leifsonia xyli subsp. xyli</name>
    <dbReference type="NCBI Taxonomy" id="59736"/>
    <lineage>
        <taxon>Bacteria</taxon>
        <taxon>Bacillati</taxon>
        <taxon>Actinomycetota</taxon>
        <taxon>Actinomycetes</taxon>
        <taxon>Micrococcales</taxon>
        <taxon>Microbacteriaceae</taxon>
        <taxon>Leifsonia</taxon>
    </lineage>
</organism>
<proteinExistence type="predicted"/>
<name>A0A1E2SJI0_LEIXY</name>
<sequence>MTFAPEADTVRAHEFAFALLRHESVTNVVAVDTPRGRLFIVASPDPSSAEAEINDHGLTDHVLVLEARWSADAVEQADEVLSGLPDDENVMISGGISSHGEPIHEIVLLRRNDHFTRLTELFPAEQVAVRAWIHPA</sequence>
<evidence type="ECO:0000313" key="1">
    <source>
        <dbReference type="EMBL" id="ODA90016.1"/>
    </source>
</evidence>
<gene>
    <name evidence="1" type="ORF">ATY41_02970</name>
</gene>
<evidence type="ECO:0000313" key="2">
    <source>
        <dbReference type="Proteomes" id="UP000094426"/>
    </source>
</evidence>
<comment type="caution">
    <text evidence="1">The sequence shown here is derived from an EMBL/GenBank/DDBJ whole genome shotgun (WGS) entry which is preliminary data.</text>
</comment>
<dbReference type="EMBL" id="LNZG01000023">
    <property type="protein sequence ID" value="ODA90016.1"/>
    <property type="molecule type" value="Genomic_DNA"/>
</dbReference>
<dbReference type="Proteomes" id="UP000094426">
    <property type="component" value="Unassembled WGS sequence"/>
</dbReference>
<accession>A0A1E2SJI0</accession>
<reference evidence="1 2" key="1">
    <citation type="submission" date="2015-11" db="EMBL/GenBank/DDBJ databases">
        <authorList>
            <person name="Zhang Y."/>
            <person name="Guo Z."/>
        </authorList>
    </citation>
    <scope>NUCLEOTIDE SEQUENCE [LARGE SCALE GENOMIC DNA]</scope>
    <source>
        <strain evidence="2">gdw1</strain>
    </source>
</reference>
<protein>
    <submittedName>
        <fullName evidence="1">Uncharacterized protein</fullName>
    </submittedName>
</protein>